<evidence type="ECO:0000313" key="3">
    <source>
        <dbReference type="Proteomes" id="UP000219546"/>
    </source>
</evidence>
<evidence type="ECO:0000256" key="1">
    <source>
        <dbReference type="SAM" id="MobiDB-lite"/>
    </source>
</evidence>
<feature type="region of interest" description="Disordered" evidence="1">
    <location>
        <begin position="1"/>
        <end position="21"/>
    </location>
</feature>
<reference evidence="2 3" key="1">
    <citation type="submission" date="2017-08" db="EMBL/GenBank/DDBJ databases">
        <authorList>
            <person name="de Groot N.N."/>
        </authorList>
    </citation>
    <scope>NUCLEOTIDE SEQUENCE [LARGE SCALE GENOMIC DNA]</scope>
    <source>
        <strain evidence="2 3">JC228</strain>
    </source>
</reference>
<evidence type="ECO:0000313" key="2">
    <source>
        <dbReference type="EMBL" id="SNX74766.1"/>
    </source>
</evidence>
<dbReference type="EMBL" id="OAOP01000010">
    <property type="protein sequence ID" value="SNX74766.1"/>
    <property type="molecule type" value="Genomic_DNA"/>
</dbReference>
<protein>
    <submittedName>
        <fullName evidence="2">Uncharacterized protein</fullName>
    </submittedName>
</protein>
<proteinExistence type="predicted"/>
<dbReference type="Proteomes" id="UP000219546">
    <property type="component" value="Unassembled WGS sequence"/>
</dbReference>
<gene>
    <name evidence="2" type="ORF">SAMN05877753_11062</name>
</gene>
<organism evidence="2 3">
    <name type="scientific">Bacillus oleivorans</name>
    <dbReference type="NCBI Taxonomy" id="1448271"/>
    <lineage>
        <taxon>Bacteria</taxon>
        <taxon>Bacillati</taxon>
        <taxon>Bacillota</taxon>
        <taxon>Bacilli</taxon>
        <taxon>Bacillales</taxon>
        <taxon>Bacillaceae</taxon>
        <taxon>Bacillus</taxon>
    </lineage>
</organism>
<sequence length="55" mass="6262">MSQDGNNINRKKPGIKDHMDSEQLEDRLNSDNAFSDKGLNNAFLTREAVKKEINN</sequence>
<dbReference type="AlphaFoldDB" id="A0A285D5Z8"/>
<dbReference type="RefSeq" id="WP_179714352.1">
    <property type="nucleotide sequence ID" value="NZ_JBEPMQ010000011.1"/>
</dbReference>
<name>A0A285D5Z8_9BACI</name>
<keyword evidence="3" id="KW-1185">Reference proteome</keyword>
<accession>A0A285D5Z8</accession>